<accession>A0ABT6ZGL7</accession>
<dbReference type="CDD" id="cd07731">
    <property type="entry name" value="ComA-like_MBL-fold"/>
    <property type="match status" value="1"/>
</dbReference>
<feature type="transmembrane region" description="Helical" evidence="6">
    <location>
        <begin position="336"/>
        <end position="357"/>
    </location>
</feature>
<feature type="transmembrane region" description="Helical" evidence="6">
    <location>
        <begin position="396"/>
        <end position="420"/>
    </location>
</feature>
<dbReference type="Gene3D" id="3.60.15.10">
    <property type="entry name" value="Ribonuclease Z/Hydroxyacylglutathione hydrolase-like"/>
    <property type="match status" value="1"/>
</dbReference>
<dbReference type="PANTHER" id="PTHR30619:SF1">
    <property type="entry name" value="RECOMBINATION PROTEIN 2"/>
    <property type="match status" value="1"/>
</dbReference>
<feature type="transmembrane region" description="Helical" evidence="6">
    <location>
        <begin position="12"/>
        <end position="29"/>
    </location>
</feature>
<dbReference type="Pfam" id="PF00753">
    <property type="entry name" value="Lactamase_B"/>
    <property type="match status" value="1"/>
</dbReference>
<feature type="transmembrane region" description="Helical" evidence="6">
    <location>
        <begin position="244"/>
        <end position="265"/>
    </location>
</feature>
<evidence type="ECO:0000256" key="1">
    <source>
        <dbReference type="ARBA" id="ARBA00004651"/>
    </source>
</evidence>
<evidence type="ECO:0000256" key="2">
    <source>
        <dbReference type="ARBA" id="ARBA00022475"/>
    </source>
</evidence>
<feature type="domain" description="Metallo-beta-lactamase" evidence="7">
    <location>
        <begin position="531"/>
        <end position="710"/>
    </location>
</feature>
<gene>
    <name evidence="8" type="ORF">QNI14_12655</name>
</gene>
<dbReference type="InterPro" id="IPR004477">
    <property type="entry name" value="ComEC_N"/>
</dbReference>
<evidence type="ECO:0000313" key="8">
    <source>
        <dbReference type="EMBL" id="MDJ1115299.1"/>
    </source>
</evidence>
<dbReference type="Proteomes" id="UP001321481">
    <property type="component" value="Unassembled WGS sequence"/>
</dbReference>
<dbReference type="SUPFAM" id="SSF56281">
    <property type="entry name" value="Metallo-hydrolase/oxidoreductase"/>
    <property type="match status" value="1"/>
</dbReference>
<dbReference type="InterPro" id="IPR036866">
    <property type="entry name" value="RibonucZ/Hydroxyglut_hydro"/>
</dbReference>
<dbReference type="InterPro" id="IPR035681">
    <property type="entry name" value="ComA-like_MBL"/>
</dbReference>
<evidence type="ECO:0000256" key="5">
    <source>
        <dbReference type="ARBA" id="ARBA00023136"/>
    </source>
</evidence>
<comment type="caution">
    <text evidence="8">The sequence shown here is derived from an EMBL/GenBank/DDBJ whole genome shotgun (WGS) entry which is preliminary data.</text>
</comment>
<feature type="transmembrane region" description="Helical" evidence="6">
    <location>
        <begin position="494"/>
        <end position="513"/>
    </location>
</feature>
<feature type="transmembrane region" description="Helical" evidence="6">
    <location>
        <begin position="35"/>
        <end position="56"/>
    </location>
</feature>
<dbReference type="InterPro" id="IPR052159">
    <property type="entry name" value="Competence_DNA_uptake"/>
</dbReference>
<protein>
    <submittedName>
        <fullName evidence="8">ComEC/Rec2 family competence protein</fullName>
    </submittedName>
</protein>
<comment type="subcellular location">
    <subcellularLocation>
        <location evidence="1">Cell membrane</location>
        <topology evidence="1">Multi-pass membrane protein</topology>
    </subcellularLocation>
</comment>
<keyword evidence="3 6" id="KW-0812">Transmembrane</keyword>
<dbReference type="NCBIfam" id="TIGR00360">
    <property type="entry name" value="ComEC_N-term"/>
    <property type="match status" value="1"/>
</dbReference>
<evidence type="ECO:0000259" key="7">
    <source>
        <dbReference type="SMART" id="SM00849"/>
    </source>
</evidence>
<dbReference type="RefSeq" id="WP_283716979.1">
    <property type="nucleotide sequence ID" value="NZ_JASJND010000007.1"/>
</dbReference>
<evidence type="ECO:0000313" key="9">
    <source>
        <dbReference type="Proteomes" id="UP001321481"/>
    </source>
</evidence>
<feature type="transmembrane region" description="Helical" evidence="6">
    <location>
        <begin position="301"/>
        <end position="330"/>
    </location>
</feature>
<organism evidence="8 9">
    <name type="scientific">Microbacterium dauci</name>
    <dbReference type="NCBI Taxonomy" id="3048008"/>
    <lineage>
        <taxon>Bacteria</taxon>
        <taxon>Bacillati</taxon>
        <taxon>Actinomycetota</taxon>
        <taxon>Actinomycetes</taxon>
        <taxon>Micrococcales</taxon>
        <taxon>Microbacteriaceae</taxon>
        <taxon>Microbacterium</taxon>
    </lineage>
</organism>
<feature type="transmembrane region" description="Helical" evidence="6">
    <location>
        <begin position="463"/>
        <end position="482"/>
    </location>
</feature>
<reference evidence="8 9" key="1">
    <citation type="submission" date="2023-05" db="EMBL/GenBank/DDBJ databases">
        <title>Microbacterium dauci sp.nov., Isolated from Carrot Rhizosphere Soil.</title>
        <authorList>
            <person name="Xiao Z."/>
            <person name="Zheng J."/>
        </authorList>
    </citation>
    <scope>NUCLEOTIDE SEQUENCE [LARGE SCALE GENOMIC DNA]</scope>
    <source>
        <strain evidence="8 9">LX3-4</strain>
    </source>
</reference>
<dbReference type="InterPro" id="IPR001279">
    <property type="entry name" value="Metallo-B-lactamas"/>
</dbReference>
<proteinExistence type="predicted"/>
<dbReference type="Pfam" id="PF03772">
    <property type="entry name" value="Competence"/>
    <property type="match status" value="1"/>
</dbReference>
<keyword evidence="2" id="KW-1003">Cell membrane</keyword>
<evidence type="ECO:0000256" key="6">
    <source>
        <dbReference type="SAM" id="Phobius"/>
    </source>
</evidence>
<evidence type="ECO:0000256" key="3">
    <source>
        <dbReference type="ARBA" id="ARBA00022692"/>
    </source>
</evidence>
<keyword evidence="5 6" id="KW-0472">Membrane</keyword>
<keyword evidence="9" id="KW-1185">Reference proteome</keyword>
<feature type="transmembrane region" description="Helical" evidence="6">
    <location>
        <begin position="271"/>
        <end position="289"/>
    </location>
</feature>
<dbReference type="PANTHER" id="PTHR30619">
    <property type="entry name" value="DNA INTERNALIZATION/COMPETENCE PROTEIN COMEC/REC2"/>
    <property type="match status" value="1"/>
</dbReference>
<dbReference type="SMART" id="SM00849">
    <property type="entry name" value="Lactamase_B"/>
    <property type="match status" value="1"/>
</dbReference>
<keyword evidence="4 6" id="KW-1133">Transmembrane helix</keyword>
<dbReference type="EMBL" id="JASJND010000007">
    <property type="protein sequence ID" value="MDJ1115299.1"/>
    <property type="molecule type" value="Genomic_DNA"/>
</dbReference>
<sequence length="773" mass="76784">MSQRSARRRDLRLFPVAGVAWASAGFAIAVPDAAWVIAVALWAASVVALGGARFAARRGAGTVAAIAAVALAFGAAAATHVAVAQPSRAEAAALEIGGGRAVTVTADVVGKVERSATGVRFDAILRTVAVGHREQAVSAPVLIRAPERLPGLDLGARIEATATAFPADAGDRAVLVVTASTVVVLAPPNGALAVAADLRTGLVGSANGLPDPGAGLVPGLAVGDTSAVSADLDAAMKASSLSHLTAVSGANCAIVVGIAFAAAAWCGARRGIRVLVGLGALVGFIVLVSPEPSVVRAGTMAAIAMVGVLLGRIGAGVSILSASVCVLLLVDPWLAGSLGFALSAAATGSLLLFAGPLADGLSRWMPPPLALALSVPLAAQLACGPLIVLIEPTVPLIGVLANLLAGPAAPAATVIGLLACLAQPVPILSHGLAALAWLPASWIAATAQMAAAVPGATLPWLEGLPGLVALAGAGAAVGVLIGARRGAVRRAAGAVCLTAVLLIAAVGPVAGWIERSRIPPDWSIAACDVGQGDAVLVRDGAAIMLIDAGPDAALLGDCLDRFGIDRVDIAVITHFDLDHRGGASALRGRVDLVLHGPVAEDADAALLAELAASGAAVQPVAAGQQGRLGDCAWRALWPKPRDLVYLPGNDASVILDIAGCRVPDALFLGDLSAQAQRSLVATGGLAPSYDVVKVAHHGSADQDPSLYEALGASIALVTVGENTYGHPRAEILDLLVAEGATIARTDLSGDISVWADGDGLKVARTRGDVGAAG</sequence>
<evidence type="ECO:0000256" key="4">
    <source>
        <dbReference type="ARBA" id="ARBA00022989"/>
    </source>
</evidence>
<feature type="transmembrane region" description="Helical" evidence="6">
    <location>
        <begin position="432"/>
        <end position="451"/>
    </location>
</feature>
<name>A0ABT6ZGL7_9MICO</name>